<evidence type="ECO:0000313" key="4">
    <source>
        <dbReference type="Proteomes" id="UP001149719"/>
    </source>
</evidence>
<keyword evidence="1" id="KW-0812">Transmembrane</keyword>
<accession>A0ABT4JX24</accession>
<dbReference type="InterPro" id="IPR036890">
    <property type="entry name" value="HATPase_C_sf"/>
</dbReference>
<name>A0ABT4JX24_9GAMM</name>
<keyword evidence="3" id="KW-0808">Transferase</keyword>
<feature type="domain" description="Signal transduction histidine kinase internal region" evidence="2">
    <location>
        <begin position="154"/>
        <end position="232"/>
    </location>
</feature>
<dbReference type="Proteomes" id="UP001149719">
    <property type="component" value="Unassembled WGS sequence"/>
</dbReference>
<dbReference type="SUPFAM" id="SSF55874">
    <property type="entry name" value="ATPase domain of HSP90 chaperone/DNA topoisomerase II/histidine kinase"/>
    <property type="match status" value="1"/>
</dbReference>
<evidence type="ECO:0000313" key="3">
    <source>
        <dbReference type="EMBL" id="MCZ2722917.1"/>
    </source>
</evidence>
<reference evidence="3" key="1">
    <citation type="submission" date="2022-12" db="EMBL/GenBank/DDBJ databases">
        <title>Marinomonas 15G1-11 sp. nov, isolated from marine algae.</title>
        <authorList>
            <person name="Butt M."/>
            <person name="Choi D.G."/>
            <person name="Kim J.M."/>
            <person name="Lee J.K."/>
            <person name="Baek J.H."/>
            <person name="Jeon C.O."/>
        </authorList>
    </citation>
    <scope>NUCLEOTIDE SEQUENCE</scope>
    <source>
        <strain evidence="3">15G1-11</strain>
    </source>
</reference>
<proteinExistence type="predicted"/>
<dbReference type="InterPro" id="IPR050640">
    <property type="entry name" value="Bact_2-comp_sensor_kinase"/>
</dbReference>
<keyword evidence="4" id="KW-1185">Reference proteome</keyword>
<feature type="transmembrane region" description="Helical" evidence="1">
    <location>
        <begin position="104"/>
        <end position="124"/>
    </location>
</feature>
<comment type="caution">
    <text evidence="3">The sequence shown here is derived from an EMBL/GenBank/DDBJ whole genome shotgun (WGS) entry which is preliminary data.</text>
</comment>
<keyword evidence="1" id="KW-0472">Membrane</keyword>
<feature type="transmembrane region" description="Helical" evidence="1">
    <location>
        <begin position="12"/>
        <end position="34"/>
    </location>
</feature>
<dbReference type="PANTHER" id="PTHR34220:SF9">
    <property type="entry name" value="SIGNAL TRANSDUCTION HISTIDINE KINASE INTERNAL REGION DOMAIN-CONTAINING PROTEIN"/>
    <property type="match status" value="1"/>
</dbReference>
<dbReference type="RefSeq" id="WP_269126939.1">
    <property type="nucleotide sequence ID" value="NZ_JAPUBN010000019.1"/>
</dbReference>
<sequence length="367" mass="41216">MMNGKNNAFDKFCLAKDVLQTIVICYVIAIVIWWSDGGEFWLTLQISLVFGAACLISIRLGLFFLSGLLHTTIILLIGYIVGATIGVTHLIFRVYGGLSSVLDVPFSDIVLRIFFSFLITYIFYSTHRLNSKDKELQAQKLKTLMQDKQLAESNYKMLQSQMEPHFLFNTLANIRVLIDLDPDSAKKMTENLTDLLRASMTKVQKQLIFLKDELDTVRAYLAIQKVRMGDRLHYTLALDSGLDKAECAPFIIQPLVENAIVHGLEPSIEGGTLNITVSSDHTHLIVHIQNVGGVISHHDLSSYSAEPKDNHTKGNGIAMNNIQQRMALLYGDAASLVLEKKLDQDKKESICNVYLKWPLQSKLSELI</sequence>
<feature type="transmembrane region" description="Helical" evidence="1">
    <location>
        <begin position="72"/>
        <end position="92"/>
    </location>
</feature>
<organism evidence="3 4">
    <name type="scientific">Marinomonas phaeophyticola</name>
    <dbReference type="NCBI Taxonomy" id="3004091"/>
    <lineage>
        <taxon>Bacteria</taxon>
        <taxon>Pseudomonadati</taxon>
        <taxon>Pseudomonadota</taxon>
        <taxon>Gammaproteobacteria</taxon>
        <taxon>Oceanospirillales</taxon>
        <taxon>Oceanospirillaceae</taxon>
        <taxon>Marinomonas</taxon>
    </lineage>
</organism>
<evidence type="ECO:0000259" key="2">
    <source>
        <dbReference type="Pfam" id="PF06580"/>
    </source>
</evidence>
<dbReference type="InterPro" id="IPR010559">
    <property type="entry name" value="Sig_transdc_His_kin_internal"/>
</dbReference>
<dbReference type="Pfam" id="PF06580">
    <property type="entry name" value="His_kinase"/>
    <property type="match status" value="1"/>
</dbReference>
<feature type="transmembrane region" description="Helical" evidence="1">
    <location>
        <begin position="40"/>
        <end position="65"/>
    </location>
</feature>
<evidence type="ECO:0000256" key="1">
    <source>
        <dbReference type="SAM" id="Phobius"/>
    </source>
</evidence>
<dbReference type="GO" id="GO:0016301">
    <property type="term" value="F:kinase activity"/>
    <property type="evidence" value="ECO:0007669"/>
    <property type="project" value="UniProtKB-KW"/>
</dbReference>
<dbReference type="PANTHER" id="PTHR34220">
    <property type="entry name" value="SENSOR HISTIDINE KINASE YPDA"/>
    <property type="match status" value="1"/>
</dbReference>
<keyword evidence="1" id="KW-1133">Transmembrane helix</keyword>
<dbReference type="EMBL" id="JAPUBN010000019">
    <property type="protein sequence ID" value="MCZ2722917.1"/>
    <property type="molecule type" value="Genomic_DNA"/>
</dbReference>
<protein>
    <submittedName>
        <fullName evidence="3">Histidine kinase</fullName>
    </submittedName>
</protein>
<dbReference type="Gene3D" id="3.30.565.10">
    <property type="entry name" value="Histidine kinase-like ATPase, C-terminal domain"/>
    <property type="match status" value="1"/>
</dbReference>
<gene>
    <name evidence="3" type="ORF">O1D97_15185</name>
</gene>
<keyword evidence="3" id="KW-0418">Kinase</keyword>